<evidence type="ECO:0000313" key="3">
    <source>
        <dbReference type="WBParaSite" id="SVE_1710300.1"/>
    </source>
</evidence>
<reference evidence="3" key="2">
    <citation type="submission" date="2015-08" db="UniProtKB">
        <authorList>
            <consortium name="WormBaseParasite"/>
        </authorList>
    </citation>
    <scope>IDENTIFICATION</scope>
</reference>
<proteinExistence type="predicted"/>
<accession>A0A0K0FXC7</accession>
<keyword evidence="1" id="KW-0732">Signal</keyword>
<dbReference type="Proteomes" id="UP000035680">
    <property type="component" value="Unassembled WGS sequence"/>
</dbReference>
<keyword evidence="2" id="KW-1185">Reference proteome</keyword>
<dbReference type="WBParaSite" id="SVE_1710300.1">
    <property type="protein sequence ID" value="SVE_1710300.1"/>
    <property type="gene ID" value="SVE_1710300"/>
</dbReference>
<feature type="signal peptide" evidence="1">
    <location>
        <begin position="1"/>
        <end position="22"/>
    </location>
</feature>
<dbReference type="AlphaFoldDB" id="A0A0K0FXC7"/>
<evidence type="ECO:0000256" key="1">
    <source>
        <dbReference type="SAM" id="SignalP"/>
    </source>
</evidence>
<reference evidence="2" key="1">
    <citation type="submission" date="2014-07" db="EMBL/GenBank/DDBJ databases">
        <authorList>
            <person name="Martin A.A"/>
            <person name="De Silva N."/>
        </authorList>
    </citation>
    <scope>NUCLEOTIDE SEQUENCE</scope>
</reference>
<name>A0A0K0FXC7_STRVS</name>
<sequence>MHYPVIFSTITLIVELLSFSKAFKYYCNGRRNNEPPCQFYIDMDSYEFRTKFLYSLNPYTRKGLVYYYNTQSSDKRKLGKMMIDYVDMHFAPQLVKPICHSFCLSYRHPTKIILYSSQLSRKKIPLSTVNLTAPAYIFCGRRRYWNNFKNVFRRTKN</sequence>
<protein>
    <submittedName>
        <fullName evidence="3">Uncharacterized protein</fullName>
    </submittedName>
</protein>
<feature type="chain" id="PRO_5005330272" evidence="1">
    <location>
        <begin position="23"/>
        <end position="157"/>
    </location>
</feature>
<evidence type="ECO:0000313" key="2">
    <source>
        <dbReference type="Proteomes" id="UP000035680"/>
    </source>
</evidence>
<organism evidence="2 3">
    <name type="scientific">Strongyloides venezuelensis</name>
    <name type="common">Threadworm</name>
    <dbReference type="NCBI Taxonomy" id="75913"/>
    <lineage>
        <taxon>Eukaryota</taxon>
        <taxon>Metazoa</taxon>
        <taxon>Ecdysozoa</taxon>
        <taxon>Nematoda</taxon>
        <taxon>Chromadorea</taxon>
        <taxon>Rhabditida</taxon>
        <taxon>Tylenchina</taxon>
        <taxon>Panagrolaimomorpha</taxon>
        <taxon>Strongyloidoidea</taxon>
        <taxon>Strongyloididae</taxon>
        <taxon>Strongyloides</taxon>
    </lineage>
</organism>